<gene>
    <name evidence="9" type="ORF">EAV92_12990</name>
</gene>
<protein>
    <recommendedName>
        <fullName evidence="8">Probable membrane transporter protein</fullName>
    </recommendedName>
</protein>
<evidence type="ECO:0000256" key="8">
    <source>
        <dbReference type="RuleBase" id="RU363041"/>
    </source>
</evidence>
<keyword evidence="7 8" id="KW-0472">Membrane</keyword>
<dbReference type="Proteomes" id="UP000269097">
    <property type="component" value="Chromosome"/>
</dbReference>
<keyword evidence="10" id="KW-1185">Reference proteome</keyword>
<dbReference type="InterPro" id="IPR052017">
    <property type="entry name" value="TSUP"/>
</dbReference>
<dbReference type="GO" id="GO:0005886">
    <property type="term" value="C:plasma membrane"/>
    <property type="evidence" value="ECO:0007669"/>
    <property type="project" value="UniProtKB-SubCell"/>
</dbReference>
<evidence type="ECO:0000256" key="1">
    <source>
        <dbReference type="ARBA" id="ARBA00004651"/>
    </source>
</evidence>
<feature type="transmembrane region" description="Helical" evidence="8">
    <location>
        <begin position="102"/>
        <end position="120"/>
    </location>
</feature>
<evidence type="ECO:0000256" key="7">
    <source>
        <dbReference type="ARBA" id="ARBA00023136"/>
    </source>
</evidence>
<evidence type="ECO:0000313" key="9">
    <source>
        <dbReference type="EMBL" id="AYQ73408.1"/>
    </source>
</evidence>
<comment type="subcellular location">
    <subcellularLocation>
        <location evidence="1 8">Cell membrane</location>
        <topology evidence="1 8">Multi-pass membrane protein</topology>
    </subcellularLocation>
</comment>
<sequence>MEIPSLDMILFLLAAGFVAAFVDSVVGGGGLVTVPALLMTGLAPGLALGTNKFGGTLSSLTSSASFFASGKVEGKLVARLFPLSFAGAALGTYTVQRIPSEFLRPLVVCMLAVILVYTLLKKNWTGSGRANEGLSRKSGLIVAAAAVVIGFYDGFFGPGTGSFLLFVFLLAGFDFVRASGNAKVLNLGSNAASLLLFALFHSIDYGYGLFLGAAMIAGAWTGSRVAIRKGAAYVKPLFIVVTTVLIGKQLWDLWRG</sequence>
<evidence type="ECO:0000256" key="5">
    <source>
        <dbReference type="ARBA" id="ARBA00022692"/>
    </source>
</evidence>
<keyword evidence="5 8" id="KW-0812">Transmembrane</keyword>
<dbReference type="InterPro" id="IPR002781">
    <property type="entry name" value="TM_pro_TauE-like"/>
</dbReference>
<keyword evidence="6 8" id="KW-1133">Transmembrane helix</keyword>
<dbReference type="RefSeq" id="WP_123041490.1">
    <property type="nucleotide sequence ID" value="NZ_CP033433.1"/>
</dbReference>
<dbReference type="AlphaFoldDB" id="A0A3G3JYS2"/>
<keyword evidence="4 8" id="KW-1003">Cell membrane</keyword>
<feature type="transmembrane region" description="Helical" evidence="8">
    <location>
        <begin position="140"/>
        <end position="173"/>
    </location>
</feature>
<reference evidence="9 10" key="1">
    <citation type="submission" date="2018-10" db="EMBL/GenBank/DDBJ databases">
        <title>Genome Sequence of Cohnella sp.</title>
        <authorList>
            <person name="Srinivasan S."/>
            <person name="Kim M.K."/>
        </authorList>
    </citation>
    <scope>NUCLEOTIDE SEQUENCE [LARGE SCALE GENOMIC DNA]</scope>
    <source>
        <strain evidence="9 10">18JY8-7</strain>
    </source>
</reference>
<keyword evidence="3" id="KW-0813">Transport</keyword>
<dbReference type="Pfam" id="PF01925">
    <property type="entry name" value="TauE"/>
    <property type="match status" value="1"/>
</dbReference>
<feature type="transmembrane region" description="Helical" evidence="8">
    <location>
        <begin position="76"/>
        <end position="96"/>
    </location>
</feature>
<proteinExistence type="inferred from homology"/>
<evidence type="ECO:0000313" key="10">
    <source>
        <dbReference type="Proteomes" id="UP000269097"/>
    </source>
</evidence>
<accession>A0A3G3JYS2</accession>
<organism evidence="9 10">
    <name type="scientific">Cohnella candidum</name>
    <dbReference type="NCBI Taxonomy" id="2674991"/>
    <lineage>
        <taxon>Bacteria</taxon>
        <taxon>Bacillati</taxon>
        <taxon>Bacillota</taxon>
        <taxon>Bacilli</taxon>
        <taxon>Bacillales</taxon>
        <taxon>Paenibacillaceae</taxon>
        <taxon>Cohnella</taxon>
    </lineage>
</organism>
<evidence type="ECO:0000256" key="2">
    <source>
        <dbReference type="ARBA" id="ARBA00009142"/>
    </source>
</evidence>
<evidence type="ECO:0000256" key="3">
    <source>
        <dbReference type="ARBA" id="ARBA00022448"/>
    </source>
</evidence>
<comment type="similarity">
    <text evidence="2 8">Belongs to the 4-toluene sulfonate uptake permease (TSUP) (TC 2.A.102) family.</text>
</comment>
<name>A0A3G3JYS2_9BACL</name>
<dbReference type="EMBL" id="CP033433">
    <property type="protein sequence ID" value="AYQ73408.1"/>
    <property type="molecule type" value="Genomic_DNA"/>
</dbReference>
<evidence type="ECO:0000256" key="6">
    <source>
        <dbReference type="ARBA" id="ARBA00022989"/>
    </source>
</evidence>
<feature type="transmembrane region" description="Helical" evidence="8">
    <location>
        <begin position="193"/>
        <end position="220"/>
    </location>
</feature>
<evidence type="ECO:0000256" key="4">
    <source>
        <dbReference type="ARBA" id="ARBA00022475"/>
    </source>
</evidence>
<dbReference type="PANTHER" id="PTHR30269:SF0">
    <property type="entry name" value="MEMBRANE TRANSPORTER PROTEIN YFCA-RELATED"/>
    <property type="match status" value="1"/>
</dbReference>
<dbReference type="PANTHER" id="PTHR30269">
    <property type="entry name" value="TRANSMEMBRANE PROTEIN YFCA"/>
    <property type="match status" value="1"/>
</dbReference>
<dbReference type="KEGG" id="coh:EAV92_12990"/>